<dbReference type="KEGG" id="gso:PH603_00020"/>
<feature type="compositionally biased region" description="Basic and acidic residues" evidence="1">
    <location>
        <begin position="293"/>
        <end position="305"/>
    </location>
</feature>
<dbReference type="EMBL" id="CP116805">
    <property type="protein sequence ID" value="WCL54141.1"/>
    <property type="molecule type" value="Genomic_DNA"/>
</dbReference>
<dbReference type="Gene3D" id="3.40.50.300">
    <property type="entry name" value="P-loop containing nucleotide triphosphate hydrolases"/>
    <property type="match status" value="1"/>
</dbReference>
<dbReference type="Proteomes" id="UP001217500">
    <property type="component" value="Chromosome"/>
</dbReference>
<sequence>MTSTIASNPDWWPHRYDPNRDAVHYIPASRDDHRAAVFLTDEYLKGAKSPKPVARREAVAAQGAAAPMHFIFHSAFCCSTLLARAFDLPGLSMGLKEPVIFNDIAGWKNRGARPEQIVAVMTDALRLLARPFEPGETLVVKPSNLINGYAPLMLKLLPEAHALLLHAPLPVFLASIARKGMWGRLWVRDLMVKQLRDGLIQLGFQGEDYLGLTDLQAAAVGWLAQQALFVGMSRQFGARVRTLDSETLVASPDKAMTALAALFQVPLGAEAVKEIVEGPVFNRHSKSDTAFGADERASERESGEALHADEIEKVTVWAAAVAKNAGVPLTLPSALI</sequence>
<dbReference type="RefSeq" id="WP_289503860.1">
    <property type="nucleotide sequence ID" value="NZ_CP116805.1"/>
</dbReference>
<feature type="region of interest" description="Disordered" evidence="1">
    <location>
        <begin position="286"/>
        <end position="305"/>
    </location>
</feature>
<evidence type="ECO:0000313" key="2">
    <source>
        <dbReference type="EMBL" id="WCL54141.1"/>
    </source>
</evidence>
<name>A0AAE9XRY1_9PROT</name>
<proteinExistence type="predicted"/>
<keyword evidence="3" id="KW-1185">Reference proteome</keyword>
<evidence type="ECO:0000313" key="3">
    <source>
        <dbReference type="Proteomes" id="UP001217500"/>
    </source>
</evidence>
<protein>
    <submittedName>
        <fullName evidence="2">Uncharacterized protein</fullName>
    </submittedName>
</protein>
<reference evidence="2" key="1">
    <citation type="submission" date="2023-01" db="EMBL/GenBank/DDBJ databases">
        <title>The genome sequence of Kordiimonadaceae bacterium 6D33.</title>
        <authorList>
            <person name="Liu Y."/>
        </authorList>
    </citation>
    <scope>NUCLEOTIDE SEQUENCE</scope>
    <source>
        <strain evidence="2">6D33</strain>
    </source>
</reference>
<evidence type="ECO:0000256" key="1">
    <source>
        <dbReference type="SAM" id="MobiDB-lite"/>
    </source>
</evidence>
<accession>A0AAE9XRY1</accession>
<organism evidence="2 3">
    <name type="scientific">Gimibacter soli</name>
    <dbReference type="NCBI Taxonomy" id="3024400"/>
    <lineage>
        <taxon>Bacteria</taxon>
        <taxon>Pseudomonadati</taxon>
        <taxon>Pseudomonadota</taxon>
        <taxon>Alphaproteobacteria</taxon>
        <taxon>Kordiimonadales</taxon>
        <taxon>Temperatibacteraceae</taxon>
        <taxon>Gimibacter</taxon>
    </lineage>
</organism>
<dbReference type="InterPro" id="IPR027417">
    <property type="entry name" value="P-loop_NTPase"/>
</dbReference>
<gene>
    <name evidence="2" type="ORF">PH603_00020</name>
</gene>
<dbReference type="AlphaFoldDB" id="A0AAE9XRY1"/>